<evidence type="ECO:0000256" key="3">
    <source>
        <dbReference type="ARBA" id="ARBA00022741"/>
    </source>
</evidence>
<dbReference type="InterPro" id="IPR018316">
    <property type="entry name" value="Tubulin/FtsZ_2-layer-sand-dom"/>
</dbReference>
<protein>
    <recommendedName>
        <fullName evidence="5 6">Cell division protein FtsZ</fullName>
    </recommendedName>
</protein>
<evidence type="ECO:0000256" key="8">
    <source>
        <dbReference type="SAM" id="MobiDB-lite"/>
    </source>
</evidence>
<feature type="compositionally biased region" description="Basic and acidic residues" evidence="8">
    <location>
        <begin position="462"/>
        <end position="474"/>
    </location>
</feature>
<dbReference type="SUPFAM" id="SSF52490">
    <property type="entry name" value="Tubulin nucleotide-binding domain-like"/>
    <property type="match status" value="1"/>
</dbReference>
<evidence type="ECO:0000256" key="4">
    <source>
        <dbReference type="ARBA" id="ARBA00023134"/>
    </source>
</evidence>
<keyword evidence="5 7" id="KW-0717">Septation</keyword>
<dbReference type="PANTHER" id="PTHR30314:SF3">
    <property type="entry name" value="MITOCHONDRIAL DIVISION PROTEIN FSZA"/>
    <property type="match status" value="1"/>
</dbReference>
<dbReference type="CDD" id="cd02201">
    <property type="entry name" value="FtsZ_type1"/>
    <property type="match status" value="1"/>
</dbReference>
<evidence type="ECO:0000259" key="10">
    <source>
        <dbReference type="SMART" id="SM00865"/>
    </source>
</evidence>
<dbReference type="PANTHER" id="PTHR30314">
    <property type="entry name" value="CELL DIVISION PROTEIN FTSZ-RELATED"/>
    <property type="match status" value="1"/>
</dbReference>
<dbReference type="InterPro" id="IPR045061">
    <property type="entry name" value="FtsZ/CetZ"/>
</dbReference>
<keyword evidence="5 7" id="KW-0131">Cell cycle</keyword>
<feature type="binding site" evidence="5">
    <location>
        <position position="146"/>
    </location>
    <ligand>
        <name>GTP</name>
        <dbReference type="ChEBI" id="CHEBI:37565"/>
    </ligand>
</feature>
<dbReference type="FunFam" id="3.30.1330.20:FF:000011">
    <property type="entry name" value="Cell division protein FtsZ"/>
    <property type="match status" value="1"/>
</dbReference>
<feature type="region of interest" description="Disordered" evidence="8">
    <location>
        <begin position="377"/>
        <end position="410"/>
    </location>
</feature>
<evidence type="ECO:0000259" key="9">
    <source>
        <dbReference type="SMART" id="SM00864"/>
    </source>
</evidence>
<dbReference type="GO" id="GO:0051258">
    <property type="term" value="P:protein polymerization"/>
    <property type="evidence" value="ECO:0007669"/>
    <property type="project" value="UniProtKB-UniRule"/>
</dbReference>
<evidence type="ECO:0000256" key="1">
    <source>
        <dbReference type="ARBA" id="ARBA00009690"/>
    </source>
</evidence>
<keyword evidence="2 5" id="KW-0963">Cytoplasm</keyword>
<dbReference type="GO" id="GO:0005737">
    <property type="term" value="C:cytoplasm"/>
    <property type="evidence" value="ECO:0007669"/>
    <property type="project" value="UniProtKB-SubCell"/>
</dbReference>
<name>A0A2W5NDL8_RHOSU</name>
<dbReference type="Pfam" id="PF12327">
    <property type="entry name" value="FtsZ_C"/>
    <property type="match status" value="1"/>
</dbReference>
<dbReference type="GO" id="GO:0000917">
    <property type="term" value="P:division septum assembly"/>
    <property type="evidence" value="ECO:0007669"/>
    <property type="project" value="UniProtKB-KW"/>
</dbReference>
<dbReference type="SUPFAM" id="SSF55307">
    <property type="entry name" value="Tubulin C-terminal domain-like"/>
    <property type="match status" value="1"/>
</dbReference>
<evidence type="ECO:0000256" key="5">
    <source>
        <dbReference type="HAMAP-Rule" id="MF_00909"/>
    </source>
</evidence>
<proteinExistence type="inferred from homology"/>
<dbReference type="InterPro" id="IPR008280">
    <property type="entry name" value="Tub_FtsZ_C"/>
</dbReference>
<comment type="similarity">
    <text evidence="1 5 7">Belongs to the FtsZ family.</text>
</comment>
<dbReference type="AlphaFoldDB" id="A0A2W5NDL8"/>
<evidence type="ECO:0000256" key="6">
    <source>
        <dbReference type="NCBIfam" id="TIGR00065"/>
    </source>
</evidence>
<reference evidence="11 12" key="1">
    <citation type="submission" date="2017-08" db="EMBL/GenBank/DDBJ databases">
        <title>Infants hospitalized years apart are colonized by the same room-sourced microbial strains.</title>
        <authorList>
            <person name="Brooks B."/>
            <person name="Olm M.R."/>
            <person name="Firek B.A."/>
            <person name="Baker R."/>
            <person name="Thomas B.C."/>
            <person name="Morowitz M.J."/>
            <person name="Banfield J.F."/>
        </authorList>
    </citation>
    <scope>NUCLEOTIDE SEQUENCE [LARGE SCALE GENOMIC DNA]</scope>
    <source>
        <strain evidence="11">S2_005_002_R2_34</strain>
    </source>
</reference>
<comment type="caution">
    <text evidence="11">The sequence shown here is derived from an EMBL/GenBank/DDBJ whole genome shotgun (WGS) entry which is preliminary data.</text>
</comment>
<sequence length="507" mass="53307">MALNLSIPVTNDLSPRITVIGVGGAGGNAVNNMIENQLEGCEFVVANTDAQALQQSQASNKLQLGARVTEGLGAGARPEVGAAAAEESIEDIVDRLSGCHMCFITAGMGGGTGTGAAPIIAKAAREMGVLTVGVVTKPFQFEGGRRMRQAENGVEELQKHVDTLIIIPNQNLFRLANEKTTFTEAFALADDVLYQGVKGVTDLMVRPGMINLDFADVRSVMNEMGKAMMGTGEATGEDRAVQAAEKAIANPLLDEISLKGAKGVLINITAGPDLTLFELDEAANRIRSEVDPDANIMVGSTLDPEMAGMMRVSVVATGIDALARAEAAPATQKAATPAVAPARPAAAPAPAAGNVTHFAAPEPVEDVAAAEPEFEALRPAAPAQPRTTPFGQPRIESADGQPRRPGEPSPEALRRLQAAVHNVPKTPSMAPQAAGTPAPREAERHSRLTINSLIHRMTGQTARDEAPARPRVEEPGISAARHVAEPEYEDTERERVDIPAFLRRQAN</sequence>
<keyword evidence="5 7" id="KW-0132">Cell division</keyword>
<dbReference type="EMBL" id="QFPW01000002">
    <property type="protein sequence ID" value="PZQ51612.1"/>
    <property type="molecule type" value="Genomic_DNA"/>
</dbReference>
<dbReference type="PRINTS" id="PR00423">
    <property type="entry name" value="CELLDVISFTSZ"/>
</dbReference>
<dbReference type="GO" id="GO:0043093">
    <property type="term" value="P:FtsZ-dependent cytokinesis"/>
    <property type="evidence" value="ECO:0007669"/>
    <property type="project" value="UniProtKB-UniRule"/>
</dbReference>
<dbReference type="PROSITE" id="PS01135">
    <property type="entry name" value="FTSZ_2"/>
    <property type="match status" value="1"/>
</dbReference>
<feature type="compositionally biased region" description="Low complexity" evidence="8">
    <location>
        <begin position="377"/>
        <end position="389"/>
    </location>
</feature>
<dbReference type="InterPro" id="IPR024757">
    <property type="entry name" value="FtsZ_C"/>
</dbReference>
<feature type="region of interest" description="Disordered" evidence="8">
    <location>
        <begin position="458"/>
        <end position="507"/>
    </location>
</feature>
<dbReference type="SMART" id="SM00865">
    <property type="entry name" value="Tubulin_C"/>
    <property type="match status" value="1"/>
</dbReference>
<dbReference type="Proteomes" id="UP000249185">
    <property type="component" value="Unassembled WGS sequence"/>
</dbReference>
<dbReference type="InterPro" id="IPR037103">
    <property type="entry name" value="Tubulin/FtsZ-like_C"/>
</dbReference>
<feature type="domain" description="Tubulin/FtsZ GTPase" evidence="9">
    <location>
        <begin position="16"/>
        <end position="208"/>
    </location>
</feature>
<dbReference type="Gene3D" id="3.40.50.1440">
    <property type="entry name" value="Tubulin/FtsZ, GTPase domain"/>
    <property type="match status" value="1"/>
</dbReference>
<feature type="binding site" evidence="5">
    <location>
        <begin position="24"/>
        <end position="28"/>
    </location>
    <ligand>
        <name>GTP</name>
        <dbReference type="ChEBI" id="CHEBI:37565"/>
    </ligand>
</feature>
<dbReference type="Pfam" id="PF00091">
    <property type="entry name" value="Tubulin"/>
    <property type="match status" value="1"/>
</dbReference>
<dbReference type="InterPro" id="IPR000158">
    <property type="entry name" value="Cell_div_FtsZ"/>
</dbReference>
<dbReference type="SMART" id="SM00864">
    <property type="entry name" value="Tubulin"/>
    <property type="match status" value="1"/>
</dbReference>
<feature type="region of interest" description="Disordered" evidence="8">
    <location>
        <begin position="422"/>
        <end position="443"/>
    </location>
</feature>
<comment type="subunit">
    <text evidence="5">Homodimer. Polymerizes to form a dynamic ring structure in a strictly GTP-dependent manner. Interacts directly with several other division proteins.</text>
</comment>
<dbReference type="InterPro" id="IPR003008">
    <property type="entry name" value="Tubulin_FtsZ_GTPase"/>
</dbReference>
<dbReference type="Gene3D" id="3.30.1330.20">
    <property type="entry name" value="Tubulin/FtsZ, C-terminal domain"/>
    <property type="match status" value="1"/>
</dbReference>
<feature type="binding site" evidence="5">
    <location>
        <position position="142"/>
    </location>
    <ligand>
        <name>GTP</name>
        <dbReference type="ChEBI" id="CHEBI:37565"/>
    </ligand>
</feature>
<dbReference type="GO" id="GO:0003924">
    <property type="term" value="F:GTPase activity"/>
    <property type="evidence" value="ECO:0007669"/>
    <property type="project" value="UniProtKB-UniRule"/>
</dbReference>
<evidence type="ECO:0000256" key="7">
    <source>
        <dbReference type="RuleBase" id="RU000631"/>
    </source>
</evidence>
<evidence type="ECO:0000256" key="2">
    <source>
        <dbReference type="ARBA" id="ARBA00022490"/>
    </source>
</evidence>
<comment type="subcellular location">
    <subcellularLocation>
        <location evidence="5">Cytoplasm</location>
    </subcellularLocation>
    <text evidence="5">Assembles at midcell at the inner surface of the cytoplasmic membrane.</text>
</comment>
<keyword evidence="4 5" id="KW-0342">GTP-binding</keyword>
<keyword evidence="3 5" id="KW-0547">Nucleotide-binding</keyword>
<feature type="binding site" evidence="5">
    <location>
        <begin position="111"/>
        <end position="113"/>
    </location>
    <ligand>
        <name>GTP</name>
        <dbReference type="ChEBI" id="CHEBI:37565"/>
    </ligand>
</feature>
<evidence type="ECO:0000313" key="11">
    <source>
        <dbReference type="EMBL" id="PZQ51612.1"/>
    </source>
</evidence>
<dbReference type="NCBIfam" id="TIGR00065">
    <property type="entry name" value="ftsZ"/>
    <property type="match status" value="1"/>
</dbReference>
<dbReference type="PROSITE" id="PS01134">
    <property type="entry name" value="FTSZ_1"/>
    <property type="match status" value="1"/>
</dbReference>
<gene>
    <name evidence="5" type="primary">ftsZ</name>
    <name evidence="11" type="ORF">DI556_05500</name>
</gene>
<accession>A0A2W5NDL8</accession>
<feature type="binding site" evidence="5">
    <location>
        <position position="190"/>
    </location>
    <ligand>
        <name>GTP</name>
        <dbReference type="ChEBI" id="CHEBI:37565"/>
    </ligand>
</feature>
<feature type="domain" description="Tubulin/FtsZ 2-layer sandwich" evidence="10">
    <location>
        <begin position="210"/>
        <end position="328"/>
    </location>
</feature>
<dbReference type="FunFam" id="3.40.50.1440:FF:000001">
    <property type="entry name" value="Cell division protein FtsZ"/>
    <property type="match status" value="1"/>
</dbReference>
<dbReference type="InterPro" id="IPR036525">
    <property type="entry name" value="Tubulin/FtsZ_GTPase_sf"/>
</dbReference>
<evidence type="ECO:0000313" key="12">
    <source>
        <dbReference type="Proteomes" id="UP000249185"/>
    </source>
</evidence>
<dbReference type="InterPro" id="IPR020805">
    <property type="entry name" value="Cell_div_FtsZ_CS"/>
</dbReference>
<comment type="function">
    <text evidence="5 7">Essential cell division protein that forms a contractile ring structure (Z ring) at the future cell division site. The regulation of the ring assembly controls the timing and the location of cell division. One of the functions of the FtsZ ring is to recruit other cell division proteins to the septum to produce a new cell wall between the dividing cells. Binds GTP and shows GTPase activity.</text>
</comment>
<dbReference type="GO" id="GO:0032153">
    <property type="term" value="C:cell division site"/>
    <property type="evidence" value="ECO:0007669"/>
    <property type="project" value="UniProtKB-UniRule"/>
</dbReference>
<dbReference type="HAMAP" id="MF_00909">
    <property type="entry name" value="FtsZ"/>
    <property type="match status" value="1"/>
</dbReference>
<dbReference type="GO" id="GO:0005525">
    <property type="term" value="F:GTP binding"/>
    <property type="evidence" value="ECO:0007669"/>
    <property type="project" value="UniProtKB-UniRule"/>
</dbReference>
<organism evidence="11 12">
    <name type="scientific">Rhodovulum sulfidophilum</name>
    <name type="common">Rhodobacter sulfidophilus</name>
    <dbReference type="NCBI Taxonomy" id="35806"/>
    <lineage>
        <taxon>Bacteria</taxon>
        <taxon>Pseudomonadati</taxon>
        <taxon>Pseudomonadota</taxon>
        <taxon>Alphaproteobacteria</taxon>
        <taxon>Rhodobacterales</taxon>
        <taxon>Paracoccaceae</taxon>
        <taxon>Rhodovulum</taxon>
    </lineage>
</organism>